<dbReference type="InterPro" id="IPR000742">
    <property type="entry name" value="EGF"/>
</dbReference>
<dbReference type="PROSITE" id="PS00022">
    <property type="entry name" value="EGF_1"/>
    <property type="match status" value="1"/>
</dbReference>
<dbReference type="FunCoup" id="A0A7M7J367">
    <property type="interactions" value="349"/>
</dbReference>
<dbReference type="InterPro" id="IPR018097">
    <property type="entry name" value="EGF_Ca-bd_CS"/>
</dbReference>
<evidence type="ECO:0000256" key="1">
    <source>
        <dbReference type="ARBA" id="ARBA00005897"/>
    </source>
</evidence>
<dbReference type="Gene3D" id="2.10.220.10">
    <property type="entry name" value="Hormone Receptor, Insulin-like Growth Factor Receptor 1, Chain A, domain 2"/>
    <property type="match status" value="1"/>
</dbReference>
<evidence type="ECO:0000313" key="7">
    <source>
        <dbReference type="EnsemblMetazoa" id="XP_022646199"/>
    </source>
</evidence>
<keyword evidence="3" id="KW-0106">Calcium</keyword>
<dbReference type="PANTHER" id="PTHR45756:SF1">
    <property type="entry name" value="PROTEIN KINASE DOMAIN CONTAINING PROTEIN"/>
    <property type="match status" value="1"/>
</dbReference>
<dbReference type="OrthoDB" id="19903at2759"/>
<feature type="domain" description="EGF-like" evidence="6">
    <location>
        <begin position="167"/>
        <end position="207"/>
    </location>
</feature>
<dbReference type="AlphaFoldDB" id="A0A7M7J367"/>
<organism evidence="7 8">
    <name type="scientific">Varroa destructor</name>
    <name type="common">Honeybee mite</name>
    <dbReference type="NCBI Taxonomy" id="109461"/>
    <lineage>
        <taxon>Eukaryota</taxon>
        <taxon>Metazoa</taxon>
        <taxon>Ecdysozoa</taxon>
        <taxon>Arthropoda</taxon>
        <taxon>Chelicerata</taxon>
        <taxon>Arachnida</taxon>
        <taxon>Acari</taxon>
        <taxon>Parasitiformes</taxon>
        <taxon>Mesostigmata</taxon>
        <taxon>Gamasina</taxon>
        <taxon>Dermanyssoidea</taxon>
        <taxon>Varroidae</taxon>
        <taxon>Varroa</taxon>
    </lineage>
</organism>
<dbReference type="OMA" id="MCSNCDA"/>
<dbReference type="Gene3D" id="2.10.25.10">
    <property type="entry name" value="Laminin"/>
    <property type="match status" value="1"/>
</dbReference>
<dbReference type="SMART" id="SM00179">
    <property type="entry name" value="EGF_CA"/>
    <property type="match status" value="1"/>
</dbReference>
<comment type="caution">
    <text evidence="5">Lacks conserved residue(s) required for the propagation of feature annotation.</text>
</comment>
<dbReference type="InParanoid" id="A0A7M7J367"/>
<dbReference type="InterPro" id="IPR001881">
    <property type="entry name" value="EGF-like_Ca-bd_dom"/>
</dbReference>
<name>A0A7M7J367_VARDE</name>
<keyword evidence="8" id="KW-1185">Reference proteome</keyword>
<accession>A0A7M7J367</accession>
<feature type="disulfide bond" evidence="5">
    <location>
        <begin position="197"/>
        <end position="206"/>
    </location>
</feature>
<dbReference type="InterPro" id="IPR009030">
    <property type="entry name" value="Growth_fac_rcpt_cys_sf"/>
</dbReference>
<dbReference type="CDD" id="cd00055">
    <property type="entry name" value="EGF_Lam"/>
    <property type="match status" value="1"/>
</dbReference>
<dbReference type="PROSITE" id="PS01248">
    <property type="entry name" value="EGF_LAM_1"/>
    <property type="match status" value="1"/>
</dbReference>
<evidence type="ECO:0000256" key="2">
    <source>
        <dbReference type="ARBA" id="ARBA00022536"/>
    </source>
</evidence>
<dbReference type="CDD" id="cd00054">
    <property type="entry name" value="EGF_CA"/>
    <property type="match status" value="1"/>
</dbReference>
<dbReference type="SUPFAM" id="SSF57184">
    <property type="entry name" value="Growth factor receptor domain"/>
    <property type="match status" value="1"/>
</dbReference>
<dbReference type="Pfam" id="PF11938">
    <property type="entry name" value="DUF3456"/>
    <property type="match status" value="1"/>
</dbReference>
<dbReference type="EnsemblMetazoa" id="XM_022790464">
    <property type="protein sequence ID" value="XP_022646199"/>
    <property type="gene ID" value="LOC111243982"/>
</dbReference>
<evidence type="ECO:0000256" key="3">
    <source>
        <dbReference type="ARBA" id="ARBA00022837"/>
    </source>
</evidence>
<dbReference type="RefSeq" id="XP_022646199.1">
    <property type="nucleotide sequence ID" value="XM_022790464.1"/>
</dbReference>
<evidence type="ECO:0000256" key="5">
    <source>
        <dbReference type="PROSITE-ProRule" id="PRU00076"/>
    </source>
</evidence>
<evidence type="ECO:0000256" key="4">
    <source>
        <dbReference type="ARBA" id="ARBA00023157"/>
    </source>
</evidence>
<dbReference type="GeneID" id="111243982"/>
<dbReference type="PANTHER" id="PTHR45756">
    <property type="entry name" value="PALMITOYLTRANSFERASE"/>
    <property type="match status" value="1"/>
</dbReference>
<evidence type="ECO:0000259" key="6">
    <source>
        <dbReference type="PROSITE" id="PS50026"/>
    </source>
</evidence>
<dbReference type="PROSITE" id="PS01187">
    <property type="entry name" value="EGF_CA"/>
    <property type="match status" value="1"/>
</dbReference>
<dbReference type="InterPro" id="IPR021852">
    <property type="entry name" value="DUF3456"/>
</dbReference>
<dbReference type="SMART" id="SM00261">
    <property type="entry name" value="FU"/>
    <property type="match status" value="2"/>
</dbReference>
<dbReference type="InterPro" id="IPR053215">
    <property type="entry name" value="TKL_Ser/Thr_kinase"/>
</dbReference>
<comment type="similarity">
    <text evidence="1">Belongs to the CRELD family.</text>
</comment>
<keyword evidence="4 5" id="KW-1015">Disulfide bond</keyword>
<protein>
    <recommendedName>
        <fullName evidence="6">EGF-like domain-containing protein</fullName>
    </recommendedName>
</protein>
<sequence>MRFMHTTTDSSVHINAKTSIGIIWILPVLLPSAYPQTLGFRASTVGRGSDERLPPCAACRMVAVEFLKGLEKTQRNKFEGGDAAYEKERGMRYEDSEVRLIEVQEAMCDDIKKHAGQCRDLKEEHEHLLEEWYHGLRKHDSKSLDRWLCVEQLSVCCDKGYFGPECTPCTGGAEKPCSGHGTCRGSGSRKGNGTCKCHKGYQGELCDQCTDGYFLNSTASQCSACDKSCATCRETGSKGCVVCKKGYVHTQEWGCSDIDECVESEESPCTGNTFCVNYEGGFHCLECDKTCLGCYADGPDNCVKCAKGYVLNKGVCTQQRLNSVQVTLSRWAVHLGLIICTVIISKKSITLSSAIGACVAMYIGASEYTTGEWENFDVQKFIRSFAG</sequence>
<dbReference type="InterPro" id="IPR006212">
    <property type="entry name" value="Furin_repeat"/>
</dbReference>
<evidence type="ECO:0000313" key="8">
    <source>
        <dbReference type="Proteomes" id="UP000594260"/>
    </source>
</evidence>
<dbReference type="Proteomes" id="UP000594260">
    <property type="component" value="Unplaced"/>
</dbReference>
<dbReference type="PROSITE" id="PS50026">
    <property type="entry name" value="EGF_3"/>
    <property type="match status" value="1"/>
</dbReference>
<reference evidence="7" key="1">
    <citation type="submission" date="2021-01" db="UniProtKB">
        <authorList>
            <consortium name="EnsemblMetazoa"/>
        </authorList>
    </citation>
    <scope>IDENTIFICATION</scope>
</reference>
<dbReference type="InterPro" id="IPR002049">
    <property type="entry name" value="LE_dom"/>
</dbReference>
<dbReference type="KEGG" id="vde:111243982"/>
<proteinExistence type="inferred from homology"/>
<dbReference type="CDD" id="cd00064">
    <property type="entry name" value="FU"/>
    <property type="match status" value="1"/>
</dbReference>
<dbReference type="GO" id="GO:0005509">
    <property type="term" value="F:calcium ion binding"/>
    <property type="evidence" value="ECO:0007669"/>
    <property type="project" value="InterPro"/>
</dbReference>
<keyword evidence="2 5" id="KW-0245">EGF-like domain</keyword>